<dbReference type="AlphaFoldDB" id="A0A9Q4ZIR9"/>
<dbReference type="EMBL" id="WVBC01000002">
    <property type="protein sequence ID" value="NKT77323.1"/>
    <property type="molecule type" value="Genomic_DNA"/>
</dbReference>
<organism evidence="1 2">
    <name type="scientific">Rhodococcus hoagii</name>
    <name type="common">Corynebacterium equii</name>
    <dbReference type="NCBI Taxonomy" id="43767"/>
    <lineage>
        <taxon>Bacteria</taxon>
        <taxon>Bacillati</taxon>
        <taxon>Actinomycetota</taxon>
        <taxon>Actinomycetes</taxon>
        <taxon>Mycobacteriales</taxon>
        <taxon>Nocardiaceae</taxon>
        <taxon>Prescottella</taxon>
    </lineage>
</organism>
<accession>A0A9Q4ZIR9</accession>
<reference evidence="1" key="1">
    <citation type="journal article" date="2020" name="Environ. Microbiol.">
        <title>The novel and transferable erm(51) gene confers Macrolides, Lincosamides, and Streptogramins B (MLSB) resistance to clonal Rhodococcus equi in the environment.</title>
        <authorList>
            <person name="Huber L."/>
            <person name="Giguere S."/>
            <person name="Slovis N.M."/>
            <person name="Alvarez-Narvaez S."/>
            <person name="Hart K.A."/>
            <person name="Greiter M."/>
            <person name="Morris E.R.A."/>
            <person name="Cohen N.D."/>
        </authorList>
    </citation>
    <scope>NUCLEOTIDE SEQUENCE</scope>
    <source>
        <strain evidence="1">Lh_116_1</strain>
    </source>
</reference>
<name>A0A9Q4ZIR9_RHOHA</name>
<evidence type="ECO:0000313" key="2">
    <source>
        <dbReference type="Proteomes" id="UP000603463"/>
    </source>
</evidence>
<gene>
    <name evidence="1" type="ORF">GS882_03720</name>
</gene>
<evidence type="ECO:0000313" key="1">
    <source>
        <dbReference type="EMBL" id="NKT77323.1"/>
    </source>
</evidence>
<dbReference type="Proteomes" id="UP000603463">
    <property type="component" value="Unassembled WGS sequence"/>
</dbReference>
<sequence length="67" mass="7777">MILPEWVDIPNLGVRLNGLFKQSWMLLNEIADETDLDELADMWDEAIALEKNISNQLFTDMQARKNV</sequence>
<comment type="caution">
    <text evidence="1">The sequence shown here is derived from an EMBL/GenBank/DDBJ whole genome shotgun (WGS) entry which is preliminary data.</text>
</comment>
<proteinExistence type="predicted"/>
<protein>
    <submittedName>
        <fullName evidence="1">Uncharacterized protein</fullName>
    </submittedName>
</protein>